<sequence>MDKRIRELIAVGLLALCLVTPLNAAPDTGWQQQYLKRTFYWRGHTMPYRLLLPAHFDETKQYPLVVFLHGAGERGSDNTRQLINGGQLFVQQQSRFPAVVVFPQAPRDDYWAVVKADRSSLPYRFDYPYTGTNEVAPTGALQGVMALTDRLIEKRFIDNSRVYVAGLSMGGMGTLELLARQPDTFAAAIAICPGANPAIVNAYRESLSLRIYHGADDDIVVPALSAAVANAAQGKIHYIKRKVYPATNHNSWDKALSEEDFLSWLMAQSLHPSVVPERP</sequence>
<dbReference type="InterPro" id="IPR029058">
    <property type="entry name" value="AB_hydrolase_fold"/>
</dbReference>
<feature type="chain" id="PRO_5017030127" evidence="2">
    <location>
        <begin position="25"/>
        <end position="279"/>
    </location>
</feature>
<proteinExistence type="predicted"/>
<name>A0A346NQ64_9ALTE</name>
<dbReference type="PANTHER" id="PTHR43037">
    <property type="entry name" value="UNNAMED PRODUCT-RELATED"/>
    <property type="match status" value="1"/>
</dbReference>
<feature type="signal peptide" evidence="2">
    <location>
        <begin position="1"/>
        <end position="24"/>
    </location>
</feature>
<organism evidence="3 4">
    <name type="scientific">Salinimonas sediminis</name>
    <dbReference type="NCBI Taxonomy" id="2303538"/>
    <lineage>
        <taxon>Bacteria</taxon>
        <taxon>Pseudomonadati</taxon>
        <taxon>Pseudomonadota</taxon>
        <taxon>Gammaproteobacteria</taxon>
        <taxon>Alteromonadales</taxon>
        <taxon>Alteromonadaceae</taxon>
        <taxon>Alteromonas/Salinimonas group</taxon>
        <taxon>Salinimonas</taxon>
    </lineage>
</organism>
<protein>
    <submittedName>
        <fullName evidence="3">Phospholipase</fullName>
    </submittedName>
</protein>
<dbReference type="KEGG" id="salm:D0Y50_15660"/>
<reference evidence="3 4" key="1">
    <citation type="submission" date="2018-08" db="EMBL/GenBank/DDBJ databases">
        <title>Salinimonas sediminis sp. nov., a piezophilic bacterium isolated from a deep-sea sediment sample from the New Britain Trench.</title>
        <authorList>
            <person name="Cao J."/>
        </authorList>
    </citation>
    <scope>NUCLEOTIDE SEQUENCE [LARGE SCALE GENOMIC DNA]</scope>
    <source>
        <strain evidence="3 4">N102</strain>
    </source>
</reference>
<dbReference type="Gene3D" id="3.40.50.1820">
    <property type="entry name" value="alpha/beta hydrolase"/>
    <property type="match status" value="1"/>
</dbReference>
<evidence type="ECO:0000313" key="4">
    <source>
        <dbReference type="Proteomes" id="UP000262073"/>
    </source>
</evidence>
<dbReference type="InterPro" id="IPR000801">
    <property type="entry name" value="Esterase-like"/>
</dbReference>
<dbReference type="InterPro" id="IPR050955">
    <property type="entry name" value="Plant_Biomass_Hydrol_Est"/>
</dbReference>
<dbReference type="PANTHER" id="PTHR43037:SF1">
    <property type="entry name" value="BLL1128 PROTEIN"/>
    <property type="match status" value="1"/>
</dbReference>
<evidence type="ECO:0000256" key="2">
    <source>
        <dbReference type="SAM" id="SignalP"/>
    </source>
</evidence>
<dbReference type="Pfam" id="PF00756">
    <property type="entry name" value="Esterase"/>
    <property type="match status" value="1"/>
</dbReference>
<evidence type="ECO:0000256" key="1">
    <source>
        <dbReference type="ARBA" id="ARBA00022729"/>
    </source>
</evidence>
<dbReference type="RefSeq" id="WP_117317865.1">
    <property type="nucleotide sequence ID" value="NZ_CP031769.1"/>
</dbReference>
<keyword evidence="4" id="KW-1185">Reference proteome</keyword>
<evidence type="ECO:0000313" key="3">
    <source>
        <dbReference type="EMBL" id="AXR07671.1"/>
    </source>
</evidence>
<gene>
    <name evidence="3" type="ORF">D0Y50_15660</name>
</gene>
<dbReference type="OrthoDB" id="9764953at2"/>
<dbReference type="AlphaFoldDB" id="A0A346NQ64"/>
<keyword evidence="1 2" id="KW-0732">Signal</keyword>
<dbReference type="EMBL" id="CP031769">
    <property type="protein sequence ID" value="AXR07671.1"/>
    <property type="molecule type" value="Genomic_DNA"/>
</dbReference>
<dbReference type="SUPFAM" id="SSF53474">
    <property type="entry name" value="alpha/beta-Hydrolases"/>
    <property type="match status" value="1"/>
</dbReference>
<accession>A0A346NQ64</accession>
<dbReference type="Proteomes" id="UP000262073">
    <property type="component" value="Chromosome"/>
</dbReference>